<keyword evidence="1" id="KW-1133">Transmembrane helix</keyword>
<feature type="non-terminal residue" evidence="2">
    <location>
        <position position="1"/>
    </location>
</feature>
<accession>U9UDS1</accession>
<dbReference type="EMBL" id="KI280832">
    <property type="protein sequence ID" value="ESA16713.1"/>
    <property type="molecule type" value="Genomic_DNA"/>
</dbReference>
<proteinExistence type="predicted"/>
<dbReference type="AlphaFoldDB" id="U9UDS1"/>
<evidence type="ECO:0000256" key="1">
    <source>
        <dbReference type="SAM" id="Phobius"/>
    </source>
</evidence>
<sequence length="60" mass="6829">YIYSNLLAKVCLKKRIALAIVSSDIAAFLLLAFVITINKLQDQTLNWVGLYLSTIMFTYE</sequence>
<evidence type="ECO:0000313" key="2">
    <source>
        <dbReference type="EMBL" id="ESA16713.1"/>
    </source>
</evidence>
<feature type="transmembrane region" description="Helical" evidence="1">
    <location>
        <begin position="16"/>
        <end position="37"/>
    </location>
</feature>
<reference evidence="2" key="1">
    <citation type="submission" date="2013-07" db="EMBL/GenBank/DDBJ databases">
        <title>The genome of an arbuscular mycorrhizal fungus provides insights into the evolution of the oldest plant symbiosis.</title>
        <authorList>
            <consortium name="DOE Joint Genome Institute"/>
            <person name="Tisserant E."/>
            <person name="Malbreil M."/>
            <person name="Kuo A."/>
            <person name="Kohler A."/>
            <person name="Symeonidi A."/>
            <person name="Balestrini R."/>
            <person name="Charron P."/>
            <person name="Duensing N."/>
            <person name="Frei-dit-Frey N."/>
            <person name="Gianinazzi-Pearson V."/>
            <person name="Gilbert B."/>
            <person name="Handa Y."/>
            <person name="Hijri M."/>
            <person name="Kaul R."/>
            <person name="Kawaguchi M."/>
            <person name="Krajinski F."/>
            <person name="Lammers P."/>
            <person name="Lapierre D."/>
            <person name="Masclaux F.G."/>
            <person name="Murat C."/>
            <person name="Morin E."/>
            <person name="Ndikumana S."/>
            <person name="Pagni M."/>
            <person name="Petitpierre D."/>
            <person name="Requena N."/>
            <person name="Rosikiewicz P."/>
            <person name="Riley R."/>
            <person name="Saito K."/>
            <person name="San Clemente H."/>
            <person name="Shapiro H."/>
            <person name="van Tuinen D."/>
            <person name="Becard G."/>
            <person name="Bonfante P."/>
            <person name="Paszkowski U."/>
            <person name="Shachar-Hill Y."/>
            <person name="Young J.P."/>
            <person name="Sanders I.R."/>
            <person name="Henrissat B."/>
            <person name="Rensing S.A."/>
            <person name="Grigoriev I.V."/>
            <person name="Corradi N."/>
            <person name="Roux C."/>
            <person name="Martin F."/>
        </authorList>
    </citation>
    <scope>NUCLEOTIDE SEQUENCE</scope>
    <source>
        <strain evidence="2">DAOM 197198</strain>
    </source>
</reference>
<organism evidence="2">
    <name type="scientific">Rhizophagus irregularis (strain DAOM 181602 / DAOM 197198 / MUCL 43194)</name>
    <name type="common">Arbuscular mycorrhizal fungus</name>
    <name type="synonym">Glomus intraradices</name>
    <dbReference type="NCBI Taxonomy" id="747089"/>
    <lineage>
        <taxon>Eukaryota</taxon>
        <taxon>Fungi</taxon>
        <taxon>Fungi incertae sedis</taxon>
        <taxon>Mucoromycota</taxon>
        <taxon>Glomeromycotina</taxon>
        <taxon>Glomeromycetes</taxon>
        <taxon>Glomerales</taxon>
        <taxon>Glomeraceae</taxon>
        <taxon>Rhizophagus</taxon>
    </lineage>
</organism>
<name>U9UDS1_RHIID</name>
<protein>
    <submittedName>
        <fullName evidence="2">Uncharacterized protein</fullName>
    </submittedName>
</protein>
<dbReference type="HOGENOM" id="CLU_2948307_0_0_1"/>
<gene>
    <name evidence="2" type="ORF">GLOINDRAFT_77152</name>
</gene>
<keyword evidence="1" id="KW-0812">Transmembrane</keyword>
<keyword evidence="1" id="KW-0472">Membrane</keyword>